<protein>
    <recommendedName>
        <fullName evidence="9">Peptidase</fullName>
    </recommendedName>
</protein>
<dbReference type="InterPro" id="IPR029062">
    <property type="entry name" value="Class_I_gatase-like"/>
</dbReference>
<dbReference type="AlphaFoldDB" id="R2NNA2"/>
<evidence type="ECO:0008006" key="9">
    <source>
        <dbReference type="Google" id="ProtNLM"/>
    </source>
</evidence>
<comment type="caution">
    <text evidence="5">The sequence shown here is derived from an EMBL/GenBank/DDBJ whole genome shotgun (WGS) entry which is preliminary data.</text>
</comment>
<dbReference type="GO" id="GO:0006508">
    <property type="term" value="P:proteolysis"/>
    <property type="evidence" value="ECO:0007669"/>
    <property type="project" value="UniProtKB-KW"/>
</dbReference>
<dbReference type="Proteomes" id="UP000014148">
    <property type="component" value="Unassembled WGS sequence"/>
</dbReference>
<dbReference type="PATRIC" id="fig|1158601.3.peg.3571"/>
<evidence type="ECO:0000256" key="2">
    <source>
        <dbReference type="ARBA" id="ARBA00022670"/>
    </source>
</evidence>
<evidence type="ECO:0000256" key="3">
    <source>
        <dbReference type="ARBA" id="ARBA00022801"/>
    </source>
</evidence>
<accession>R2NNA2</accession>
<keyword evidence="8" id="KW-1185">Reference proteome</keyword>
<sequence>MINMFLSSSFSDVAEKFTNYLKDFPNERRVTFIPTASLVEEVDFFVDEAKQVFENLNFSVDVLDISTENSSTIANTLEKNDFIYISGGNTFYLLEQLKASGAFEVLLSKINAGKIYIGESAGAVITSENIDYASQMDDKSKAPTLNSYTGLNLIPYYPLPHYKEEPFSQITIDIFNKYDKINDMIPLTNSEALIVKDTSLTVI</sequence>
<organism evidence="5 7">
    <name type="scientific">Enterococcus malodoratus ATCC 43197</name>
    <dbReference type="NCBI Taxonomy" id="1158601"/>
    <lineage>
        <taxon>Bacteria</taxon>
        <taxon>Bacillati</taxon>
        <taxon>Bacillota</taxon>
        <taxon>Bacilli</taxon>
        <taxon>Lactobacillales</taxon>
        <taxon>Enterococcaceae</taxon>
        <taxon>Enterococcus</taxon>
    </lineage>
</organism>
<comment type="similarity">
    <text evidence="1">Belongs to the peptidase S51 family.</text>
</comment>
<reference evidence="6 8" key="2">
    <citation type="submission" date="2013-03" db="EMBL/GenBank/DDBJ databases">
        <title>The Genome Sequence of Enterococcus malodoratus ATCC_43197 (PacBio/Illumina hybrid assembly).</title>
        <authorList>
            <consortium name="The Broad Institute Genomics Platform"/>
            <consortium name="The Broad Institute Genome Sequencing Center for Infectious Disease"/>
            <person name="Earl A."/>
            <person name="Russ C."/>
            <person name="Gilmore M."/>
            <person name="Surin D."/>
            <person name="Walker B."/>
            <person name="Young S."/>
            <person name="Zeng Q."/>
            <person name="Gargeya S."/>
            <person name="Fitzgerald M."/>
            <person name="Haas B."/>
            <person name="Abouelleil A."/>
            <person name="Allen A.W."/>
            <person name="Alvarado L."/>
            <person name="Arachchi H.M."/>
            <person name="Berlin A.M."/>
            <person name="Chapman S.B."/>
            <person name="Gainer-Dewar J."/>
            <person name="Goldberg J."/>
            <person name="Griggs A."/>
            <person name="Gujja S."/>
            <person name="Hansen M."/>
            <person name="Howarth C."/>
            <person name="Imamovic A."/>
            <person name="Ireland A."/>
            <person name="Larimer J."/>
            <person name="McCowan C."/>
            <person name="Murphy C."/>
            <person name="Pearson M."/>
            <person name="Poon T.W."/>
            <person name="Priest M."/>
            <person name="Roberts A."/>
            <person name="Saif S."/>
            <person name="Shea T."/>
            <person name="Sisk P."/>
            <person name="Sykes S."/>
            <person name="Wortman J."/>
            <person name="Nusbaum C."/>
            <person name="Birren B."/>
        </authorList>
    </citation>
    <scope>NUCLEOTIDE SEQUENCE [LARGE SCALE GENOMIC DNA]</scope>
    <source>
        <strain evidence="6 8">ATCC 43197</strain>
    </source>
</reference>
<dbReference type="GO" id="GO:0008236">
    <property type="term" value="F:serine-type peptidase activity"/>
    <property type="evidence" value="ECO:0007669"/>
    <property type="project" value="UniProtKB-KW"/>
</dbReference>
<dbReference type="Gene3D" id="3.40.50.880">
    <property type="match status" value="1"/>
</dbReference>
<dbReference type="Pfam" id="PF03575">
    <property type="entry name" value="Peptidase_S51"/>
    <property type="match status" value="1"/>
</dbReference>
<dbReference type="RefSeq" id="WP_010742389.1">
    <property type="nucleotide sequence ID" value="NZ_KB946251.1"/>
</dbReference>
<evidence type="ECO:0000313" key="8">
    <source>
        <dbReference type="Proteomes" id="UP000014148"/>
    </source>
</evidence>
<evidence type="ECO:0000313" key="7">
    <source>
        <dbReference type="Proteomes" id="UP000013783"/>
    </source>
</evidence>
<name>R2NNA2_9ENTE</name>
<dbReference type="PANTHER" id="PTHR20842:SF0">
    <property type="entry name" value="ALPHA-ASPARTYL DIPEPTIDASE"/>
    <property type="match status" value="1"/>
</dbReference>
<keyword evidence="3" id="KW-0378">Hydrolase</keyword>
<reference evidence="5 7" key="1">
    <citation type="submission" date="2013-02" db="EMBL/GenBank/DDBJ databases">
        <title>The Genome Sequence of Enterococcus malodoratus ATCC_43197.</title>
        <authorList>
            <consortium name="The Broad Institute Genome Sequencing Platform"/>
            <consortium name="The Broad Institute Genome Sequencing Center for Infectious Disease"/>
            <person name="Earl A.M."/>
            <person name="Gilmore M.S."/>
            <person name="Lebreton F."/>
            <person name="Walker B."/>
            <person name="Young S.K."/>
            <person name="Zeng Q."/>
            <person name="Gargeya S."/>
            <person name="Fitzgerald M."/>
            <person name="Haas B."/>
            <person name="Abouelleil A."/>
            <person name="Alvarado L."/>
            <person name="Arachchi H.M."/>
            <person name="Berlin A.M."/>
            <person name="Chapman S.B."/>
            <person name="Dewar J."/>
            <person name="Goldberg J."/>
            <person name="Griggs A."/>
            <person name="Gujja S."/>
            <person name="Hansen M."/>
            <person name="Howarth C."/>
            <person name="Imamovic A."/>
            <person name="Larimer J."/>
            <person name="McCowan C."/>
            <person name="Murphy C."/>
            <person name="Neiman D."/>
            <person name="Pearson M."/>
            <person name="Priest M."/>
            <person name="Roberts A."/>
            <person name="Saif S."/>
            <person name="Shea T."/>
            <person name="Sisk P."/>
            <person name="Sykes S."/>
            <person name="Wortman J."/>
            <person name="Nusbaum C."/>
            <person name="Birren B."/>
        </authorList>
    </citation>
    <scope>NUCLEOTIDE SEQUENCE [LARGE SCALE GENOMIC DNA]</scope>
    <source>
        <strain evidence="5 7">ATCC 43197</strain>
    </source>
</reference>
<evidence type="ECO:0000256" key="4">
    <source>
        <dbReference type="ARBA" id="ARBA00022825"/>
    </source>
</evidence>
<dbReference type="EMBL" id="ASWA01000003">
    <property type="protein sequence ID" value="EOT67260.1"/>
    <property type="molecule type" value="Genomic_DNA"/>
</dbReference>
<keyword evidence="2" id="KW-0645">Protease</keyword>
<dbReference type="InterPro" id="IPR005320">
    <property type="entry name" value="Peptidase_S51"/>
</dbReference>
<dbReference type="eggNOG" id="COG3340">
    <property type="taxonomic scope" value="Bacteria"/>
</dbReference>
<dbReference type="SUPFAM" id="SSF52317">
    <property type="entry name" value="Class I glutamine amidotransferase-like"/>
    <property type="match status" value="1"/>
</dbReference>
<evidence type="ECO:0000256" key="1">
    <source>
        <dbReference type="ARBA" id="ARBA00006534"/>
    </source>
</evidence>
<evidence type="ECO:0000313" key="5">
    <source>
        <dbReference type="EMBL" id="EOH73502.1"/>
    </source>
</evidence>
<gene>
    <name evidence="6" type="ORF">I585_02781</name>
    <name evidence="5" type="ORF">UAI_03599</name>
</gene>
<keyword evidence="4" id="KW-0720">Serine protease</keyword>
<evidence type="ECO:0000313" key="6">
    <source>
        <dbReference type="EMBL" id="EOT67260.1"/>
    </source>
</evidence>
<dbReference type="PANTHER" id="PTHR20842">
    <property type="entry name" value="PROTEASE S51 ALPHA-ASPARTYL DIPEPTIDASE"/>
    <property type="match status" value="1"/>
</dbReference>
<dbReference type="Proteomes" id="UP000013783">
    <property type="component" value="Unassembled WGS sequence"/>
</dbReference>
<proteinExistence type="inferred from homology"/>
<dbReference type="EMBL" id="AJAK01000024">
    <property type="protein sequence ID" value="EOH73502.1"/>
    <property type="molecule type" value="Genomic_DNA"/>
</dbReference>